<dbReference type="EMBL" id="JAVFKM010000003">
    <property type="protein sequence ID" value="MEF3113122.1"/>
    <property type="molecule type" value="Genomic_DNA"/>
</dbReference>
<comment type="caution">
    <text evidence="11">The sequence shown here is derived from an EMBL/GenBank/DDBJ whole genome shotgun (WGS) entry which is preliminary data.</text>
</comment>
<dbReference type="RefSeq" id="WP_331785860.1">
    <property type="nucleotide sequence ID" value="NZ_JAVFKM010000003.1"/>
</dbReference>
<comment type="subcellular location">
    <subcellularLocation>
        <location evidence="1">Cell membrane</location>
        <topology evidence="1">Multi-pass membrane protein</topology>
    </subcellularLocation>
</comment>
<dbReference type="Pfam" id="PF02687">
    <property type="entry name" value="FtsX"/>
    <property type="match status" value="2"/>
</dbReference>
<protein>
    <submittedName>
        <fullName evidence="11">FtsX-like permease family protein</fullName>
    </submittedName>
</protein>
<feature type="domain" description="ABC3 transporter permease C-terminal" evidence="9">
    <location>
        <begin position="351"/>
        <end position="466"/>
    </location>
</feature>
<feature type="transmembrane region" description="Helical" evidence="8">
    <location>
        <begin position="899"/>
        <end position="918"/>
    </location>
</feature>
<feature type="transmembrane region" description="Helical" evidence="8">
    <location>
        <begin position="573"/>
        <end position="593"/>
    </location>
</feature>
<feature type="domain" description="MacB-like periplasmic core" evidence="10">
    <location>
        <begin position="580"/>
        <end position="742"/>
    </location>
</feature>
<evidence type="ECO:0000313" key="11">
    <source>
        <dbReference type="EMBL" id="MEF3113122.1"/>
    </source>
</evidence>
<reference evidence="11 12" key="1">
    <citation type="submission" date="2023-08" db="EMBL/GenBank/DDBJ databases">
        <authorList>
            <person name="Sharma P."/>
            <person name="Verma V."/>
            <person name="Mohan M.K."/>
            <person name="Dubey A.K."/>
        </authorList>
    </citation>
    <scope>NUCLEOTIDE SEQUENCE [LARGE SCALE GENOMIC DNA]</scope>
    <source>
        <strain evidence="11 12">ADP4</strain>
    </source>
</reference>
<proteinExistence type="inferred from homology"/>
<name>A0ABU7WPU0_9ACTN</name>
<keyword evidence="2" id="KW-1003">Cell membrane</keyword>
<keyword evidence="5 8" id="KW-0472">Membrane</keyword>
<dbReference type="InterPro" id="IPR003838">
    <property type="entry name" value="ABC3_permease_C"/>
</dbReference>
<feature type="transmembrane region" description="Helical" evidence="8">
    <location>
        <begin position="58"/>
        <end position="79"/>
    </location>
</feature>
<evidence type="ECO:0000256" key="3">
    <source>
        <dbReference type="ARBA" id="ARBA00022692"/>
    </source>
</evidence>
<evidence type="ECO:0000256" key="5">
    <source>
        <dbReference type="ARBA" id="ARBA00023136"/>
    </source>
</evidence>
<keyword evidence="3 8" id="KW-0812">Transmembrane</keyword>
<feature type="transmembrane region" description="Helical" evidence="8">
    <location>
        <begin position="863"/>
        <end position="887"/>
    </location>
</feature>
<evidence type="ECO:0000313" key="12">
    <source>
        <dbReference type="Proteomes" id="UP001348265"/>
    </source>
</evidence>
<evidence type="ECO:0000256" key="6">
    <source>
        <dbReference type="ARBA" id="ARBA00038076"/>
    </source>
</evidence>
<dbReference type="PANTHER" id="PTHR30572">
    <property type="entry name" value="MEMBRANE COMPONENT OF TRANSPORTER-RELATED"/>
    <property type="match status" value="1"/>
</dbReference>
<dbReference type="Pfam" id="PF12704">
    <property type="entry name" value="MacB_PCD"/>
    <property type="match status" value="2"/>
</dbReference>
<evidence type="ECO:0000256" key="4">
    <source>
        <dbReference type="ARBA" id="ARBA00022989"/>
    </source>
</evidence>
<dbReference type="Proteomes" id="UP001348265">
    <property type="component" value="Unassembled WGS sequence"/>
</dbReference>
<evidence type="ECO:0000259" key="9">
    <source>
        <dbReference type="Pfam" id="PF02687"/>
    </source>
</evidence>
<evidence type="ECO:0000259" key="10">
    <source>
        <dbReference type="Pfam" id="PF12704"/>
    </source>
</evidence>
<gene>
    <name evidence="11" type="ORF">RB636_07885</name>
</gene>
<dbReference type="InterPro" id="IPR050250">
    <property type="entry name" value="Macrolide_Exporter_MacB"/>
</dbReference>
<feature type="region of interest" description="Disordered" evidence="7">
    <location>
        <begin position="1"/>
        <end position="37"/>
    </location>
</feature>
<feature type="domain" description="ABC3 transporter permease C-terminal" evidence="9">
    <location>
        <begin position="816"/>
        <end position="919"/>
    </location>
</feature>
<feature type="compositionally biased region" description="Polar residues" evidence="7">
    <location>
        <begin position="9"/>
        <end position="27"/>
    </location>
</feature>
<keyword evidence="4 8" id="KW-1133">Transmembrane helix</keyword>
<dbReference type="InterPro" id="IPR025857">
    <property type="entry name" value="MacB_PCD"/>
</dbReference>
<feature type="transmembrane region" description="Helical" evidence="8">
    <location>
        <begin position="341"/>
        <end position="367"/>
    </location>
</feature>
<evidence type="ECO:0000256" key="1">
    <source>
        <dbReference type="ARBA" id="ARBA00004651"/>
    </source>
</evidence>
<evidence type="ECO:0000256" key="7">
    <source>
        <dbReference type="SAM" id="MobiDB-lite"/>
    </source>
</evidence>
<evidence type="ECO:0000256" key="2">
    <source>
        <dbReference type="ARBA" id="ARBA00022475"/>
    </source>
</evidence>
<evidence type="ECO:0000256" key="8">
    <source>
        <dbReference type="SAM" id="Phobius"/>
    </source>
</evidence>
<keyword evidence="12" id="KW-1185">Reference proteome</keyword>
<feature type="transmembrane region" description="Helical" evidence="8">
    <location>
        <begin position="810"/>
        <end position="836"/>
    </location>
</feature>
<feature type="transmembrane region" description="Helical" evidence="8">
    <location>
        <begin position="401"/>
        <end position="420"/>
    </location>
</feature>
<feature type="transmembrane region" description="Helical" evidence="8">
    <location>
        <begin position="519"/>
        <end position="540"/>
    </location>
</feature>
<dbReference type="PANTHER" id="PTHR30572:SF4">
    <property type="entry name" value="ABC TRANSPORTER PERMEASE YTRF"/>
    <property type="match status" value="1"/>
</dbReference>
<sequence length="935" mass="96093">MTYAPQDSPEATTYASHDSPEATTYASHDSPVRPVRPVRSRRTARFLAARSLKLHRKAWAAVFAVLVLTSLVLGGFALATLSTVAGHARVERYAGAAAVVAGDQTTRYTAELMGGESHSASAELTERVRVPRSVLPRIAAVPGVRAAVADDAFPVAMSANPTATRAGAPAPTSTPTPVYGHSWQAAALAPFTLREGRAPAGPRQVVLDGSLADRMGVRVGDTIRAQSLGTPATYEICGIAAPKGQGDRTGLGHQGAVFFTDQRARQLAGHPGSTDAIGVLAEPGVSVEQIHAGVRAALAGAEPARSVGAGQRYEDDDTGLRVLTGDSRGEPEFLDAAPSRWGLLQLLASVCALVVMIAVLVVAGTIAQAVHQRAREMALLRAVGATPEQLRATVSREIRTVAVVAAVTGAIGSVPVFGLLLRLLRSRDAVPAGLELPTPWWLYAVPLLTAGLTVLVAWLAGTLACRRTARVRPAQAMGEAQGEPERPGRGRTVTGLVMLCLGAASAGTAVLQFGEVAAMAASTAAVTLVIGCALLGPWIARGALRVLGAPARRFGGAGGYLAAAAAQANSRRLGAAITPIVLMVAFVTVQMSGGATLDRQGGRQGEEAVRADLAVTTAGSGTTGGPGITEETVDRISRVPGVAAASGVLHSTVVLARKDVGEPRLDRLPVLAVSPSAMPRLLDPGVVEGDTAKLGRGTVAVGKDRARSLGLGIGSVVTLRYGDGANVSLRVAAVYERSLALGDFLFATEELAPHMSAPLHSRVLLGLDAPAGQVQAAVQRVLADTATGARVTPHPAGEQQKAEDRGVGEVITVVAVSVIGGFTVIAVLSTLTLIMIGRRQEIQLLRLVGAGRRQIRRMLRIEAAVVGLTGLVVGAAAALVPLVALSLPLAGTLPYLPPVQAGVIVAVVAVTVAAGVLLPMRPALRKRHPAGVGKR</sequence>
<accession>A0ABU7WPU0</accession>
<comment type="similarity">
    <text evidence="6">Belongs to the ABC-4 integral membrane protein family.</text>
</comment>
<feature type="domain" description="MacB-like periplasmic core" evidence="10">
    <location>
        <begin position="68"/>
        <end position="296"/>
    </location>
</feature>
<feature type="transmembrane region" description="Helical" evidence="8">
    <location>
        <begin position="493"/>
        <end position="513"/>
    </location>
</feature>
<feature type="transmembrane region" description="Helical" evidence="8">
    <location>
        <begin position="440"/>
        <end position="465"/>
    </location>
</feature>
<organism evidence="11 12">
    <name type="scientific">Streptomyces chrestomyceticus</name>
    <dbReference type="NCBI Taxonomy" id="68185"/>
    <lineage>
        <taxon>Bacteria</taxon>
        <taxon>Bacillati</taxon>
        <taxon>Actinomycetota</taxon>
        <taxon>Actinomycetes</taxon>
        <taxon>Kitasatosporales</taxon>
        <taxon>Streptomycetaceae</taxon>
        <taxon>Streptomyces</taxon>
    </lineage>
</organism>